<dbReference type="AlphaFoldDB" id="A0AAN9J8L9"/>
<name>A0AAN9J8L9_CLITE</name>
<keyword evidence="3" id="KW-1185">Reference proteome</keyword>
<reference evidence="2 3" key="1">
    <citation type="submission" date="2024-01" db="EMBL/GenBank/DDBJ databases">
        <title>The genomes of 5 underutilized Papilionoideae crops provide insights into root nodulation and disease resistance.</title>
        <authorList>
            <person name="Yuan L."/>
        </authorList>
    </citation>
    <scope>NUCLEOTIDE SEQUENCE [LARGE SCALE GENOMIC DNA]</scope>
    <source>
        <strain evidence="2">LY-2023</strain>
        <tissue evidence="2">Leaf</tissue>
    </source>
</reference>
<gene>
    <name evidence="2" type="ORF">RJT34_17104</name>
</gene>
<proteinExistence type="predicted"/>
<accession>A0AAN9J8L9</accession>
<feature type="transmembrane region" description="Helical" evidence="1">
    <location>
        <begin position="71"/>
        <end position="92"/>
    </location>
</feature>
<sequence length="146" mass="16273">MYIRKMACSGGMDLKLGLWRLFLYGSALVAHRTVLAAHDSLPAAYRSLLATRRSLLAARRLAKNGKQMPSISSTLFASLLFPSFSILMRVMLHIEGGWRNDEFGSWGNVEYGILVLIVYGHACTKHIESYSSWSSNFITCICSSPH</sequence>
<evidence type="ECO:0000256" key="1">
    <source>
        <dbReference type="SAM" id="Phobius"/>
    </source>
</evidence>
<keyword evidence="1" id="KW-1133">Transmembrane helix</keyword>
<dbReference type="Proteomes" id="UP001359559">
    <property type="component" value="Unassembled WGS sequence"/>
</dbReference>
<protein>
    <submittedName>
        <fullName evidence="2">Uncharacterized protein</fullName>
    </submittedName>
</protein>
<dbReference type="EMBL" id="JAYKXN010000004">
    <property type="protein sequence ID" value="KAK7294217.1"/>
    <property type="molecule type" value="Genomic_DNA"/>
</dbReference>
<evidence type="ECO:0000313" key="3">
    <source>
        <dbReference type="Proteomes" id="UP001359559"/>
    </source>
</evidence>
<organism evidence="2 3">
    <name type="scientific">Clitoria ternatea</name>
    <name type="common">Butterfly pea</name>
    <dbReference type="NCBI Taxonomy" id="43366"/>
    <lineage>
        <taxon>Eukaryota</taxon>
        <taxon>Viridiplantae</taxon>
        <taxon>Streptophyta</taxon>
        <taxon>Embryophyta</taxon>
        <taxon>Tracheophyta</taxon>
        <taxon>Spermatophyta</taxon>
        <taxon>Magnoliopsida</taxon>
        <taxon>eudicotyledons</taxon>
        <taxon>Gunneridae</taxon>
        <taxon>Pentapetalae</taxon>
        <taxon>rosids</taxon>
        <taxon>fabids</taxon>
        <taxon>Fabales</taxon>
        <taxon>Fabaceae</taxon>
        <taxon>Papilionoideae</taxon>
        <taxon>50 kb inversion clade</taxon>
        <taxon>NPAAA clade</taxon>
        <taxon>indigoferoid/millettioid clade</taxon>
        <taxon>Phaseoleae</taxon>
        <taxon>Clitoria</taxon>
    </lineage>
</organism>
<keyword evidence="1" id="KW-0812">Transmembrane</keyword>
<keyword evidence="1" id="KW-0472">Membrane</keyword>
<evidence type="ECO:0000313" key="2">
    <source>
        <dbReference type="EMBL" id="KAK7294217.1"/>
    </source>
</evidence>
<comment type="caution">
    <text evidence="2">The sequence shown here is derived from an EMBL/GenBank/DDBJ whole genome shotgun (WGS) entry which is preliminary data.</text>
</comment>